<dbReference type="InterPro" id="IPR036163">
    <property type="entry name" value="HMA_dom_sf"/>
</dbReference>
<dbReference type="SUPFAM" id="SSF81653">
    <property type="entry name" value="Calcium ATPase, transduction domain A"/>
    <property type="match status" value="1"/>
</dbReference>
<dbReference type="InterPro" id="IPR023214">
    <property type="entry name" value="HAD_sf"/>
</dbReference>
<feature type="transmembrane region" description="Helical" evidence="12">
    <location>
        <begin position="438"/>
        <end position="456"/>
    </location>
</feature>
<feature type="domain" description="HMA" evidence="13">
    <location>
        <begin position="173"/>
        <end position="237"/>
    </location>
</feature>
<keyword evidence="3 12" id="KW-0812">Transmembrane</keyword>
<keyword evidence="7" id="KW-1278">Translocase</keyword>
<evidence type="ECO:0000256" key="4">
    <source>
        <dbReference type="ARBA" id="ARBA00022723"/>
    </source>
</evidence>
<evidence type="ECO:0000256" key="9">
    <source>
        <dbReference type="ARBA" id="ARBA00023136"/>
    </source>
</evidence>
<comment type="similarity">
    <text evidence="2 12">Belongs to the cation transport ATPase (P-type) (TC 3.A.3) family. Type IB subfamily.</text>
</comment>
<dbReference type="PANTHER" id="PTHR48085:SF5">
    <property type="entry name" value="CADMIUM_ZINC-TRANSPORTING ATPASE HMA4-RELATED"/>
    <property type="match status" value="1"/>
</dbReference>
<dbReference type="PRINTS" id="PR00941">
    <property type="entry name" value="CDATPASE"/>
</dbReference>
<dbReference type="InterPro" id="IPR051014">
    <property type="entry name" value="Cation_Transport_ATPase_IB"/>
</dbReference>
<dbReference type="SUPFAM" id="SSF81665">
    <property type="entry name" value="Calcium ATPase, transmembrane domain M"/>
    <property type="match status" value="1"/>
</dbReference>
<dbReference type="InterPro" id="IPR059000">
    <property type="entry name" value="ATPase_P-type_domA"/>
</dbReference>
<protein>
    <recommendedName>
        <fullName evidence="10">P-type Zn(2+) transporter</fullName>
        <ecNumber evidence="10">7.2.2.12</ecNumber>
    </recommendedName>
</protein>
<dbReference type="InterPro" id="IPR023299">
    <property type="entry name" value="ATPase_P-typ_cyto_dom_N"/>
</dbReference>
<dbReference type="InterPro" id="IPR027256">
    <property type="entry name" value="P-typ_ATPase_IB"/>
</dbReference>
<dbReference type="SFLD" id="SFLDG00002">
    <property type="entry name" value="C1.7:_P-type_atpase_like"/>
    <property type="match status" value="1"/>
</dbReference>
<dbReference type="RefSeq" id="WP_377412407.1">
    <property type="nucleotide sequence ID" value="NZ_JBHSRS010000012.1"/>
</dbReference>
<feature type="transmembrane region" description="Helical" evidence="12">
    <location>
        <begin position="978"/>
        <end position="999"/>
    </location>
</feature>
<evidence type="ECO:0000313" key="14">
    <source>
        <dbReference type="EMBL" id="MFC6280399.1"/>
    </source>
</evidence>
<keyword evidence="12" id="KW-1003">Cell membrane</keyword>
<feature type="transmembrane region" description="Helical" evidence="12">
    <location>
        <begin position="492"/>
        <end position="510"/>
    </location>
</feature>
<gene>
    <name evidence="14" type="ORF">ACFQND_04040</name>
</gene>
<evidence type="ECO:0000256" key="10">
    <source>
        <dbReference type="ARBA" id="ARBA00039097"/>
    </source>
</evidence>
<evidence type="ECO:0000259" key="13">
    <source>
        <dbReference type="PROSITE" id="PS50846"/>
    </source>
</evidence>
<dbReference type="Pfam" id="PF00122">
    <property type="entry name" value="E1-E2_ATPase"/>
    <property type="match status" value="1"/>
</dbReference>
<dbReference type="NCBIfam" id="TIGR01525">
    <property type="entry name" value="ATPase-IB_hvy"/>
    <property type="match status" value="1"/>
</dbReference>
<feature type="transmembrane region" description="Helical" evidence="12">
    <location>
        <begin position="468"/>
        <end position="486"/>
    </location>
</feature>
<evidence type="ECO:0000256" key="8">
    <source>
        <dbReference type="ARBA" id="ARBA00022989"/>
    </source>
</evidence>
<dbReference type="Gene3D" id="3.30.70.100">
    <property type="match status" value="5"/>
</dbReference>
<keyword evidence="15" id="KW-1185">Reference proteome</keyword>
<dbReference type="CDD" id="cd00371">
    <property type="entry name" value="HMA"/>
    <property type="match status" value="5"/>
</dbReference>
<dbReference type="InterPro" id="IPR001757">
    <property type="entry name" value="P_typ_ATPase"/>
</dbReference>
<dbReference type="PRINTS" id="PR00119">
    <property type="entry name" value="CATATPASE"/>
</dbReference>
<dbReference type="PROSITE" id="PS00154">
    <property type="entry name" value="ATPASE_E1_E2"/>
    <property type="match status" value="1"/>
</dbReference>
<dbReference type="NCBIfam" id="TIGR01494">
    <property type="entry name" value="ATPase_P-type"/>
    <property type="match status" value="1"/>
</dbReference>
<organism evidence="14 15">
    <name type="scientific">Polaromonas aquatica</name>
    <dbReference type="NCBI Taxonomy" id="332657"/>
    <lineage>
        <taxon>Bacteria</taxon>
        <taxon>Pseudomonadati</taxon>
        <taxon>Pseudomonadota</taxon>
        <taxon>Betaproteobacteria</taxon>
        <taxon>Burkholderiales</taxon>
        <taxon>Comamonadaceae</taxon>
        <taxon>Polaromonas</taxon>
    </lineage>
</organism>
<dbReference type="PANTHER" id="PTHR48085">
    <property type="entry name" value="CADMIUM/ZINC-TRANSPORTING ATPASE HMA2-RELATED"/>
    <property type="match status" value="1"/>
</dbReference>
<dbReference type="Pfam" id="PF00702">
    <property type="entry name" value="Hydrolase"/>
    <property type="match status" value="1"/>
</dbReference>
<dbReference type="EC" id="7.2.2.12" evidence="10"/>
<reference evidence="15" key="1">
    <citation type="journal article" date="2019" name="Int. J. Syst. Evol. Microbiol.">
        <title>The Global Catalogue of Microorganisms (GCM) 10K type strain sequencing project: providing services to taxonomists for standard genome sequencing and annotation.</title>
        <authorList>
            <consortium name="The Broad Institute Genomics Platform"/>
            <consortium name="The Broad Institute Genome Sequencing Center for Infectious Disease"/>
            <person name="Wu L."/>
            <person name="Ma J."/>
        </authorList>
    </citation>
    <scope>NUCLEOTIDE SEQUENCE [LARGE SCALE GENOMIC DNA]</scope>
    <source>
        <strain evidence="15">CCUG 39402</strain>
    </source>
</reference>
<comment type="catalytic activity">
    <reaction evidence="11">
        <text>Zn(2+)(in) + ATP + H2O = Zn(2+)(out) + ADP + phosphate + H(+)</text>
        <dbReference type="Rhea" id="RHEA:20621"/>
        <dbReference type="ChEBI" id="CHEBI:15377"/>
        <dbReference type="ChEBI" id="CHEBI:15378"/>
        <dbReference type="ChEBI" id="CHEBI:29105"/>
        <dbReference type="ChEBI" id="CHEBI:30616"/>
        <dbReference type="ChEBI" id="CHEBI:43474"/>
        <dbReference type="ChEBI" id="CHEBI:456216"/>
        <dbReference type="EC" id="7.2.2.12"/>
    </reaction>
</comment>
<comment type="caution">
    <text evidence="14">The sequence shown here is derived from an EMBL/GenBank/DDBJ whole genome shotgun (WGS) entry which is preliminary data.</text>
</comment>
<evidence type="ECO:0000313" key="15">
    <source>
        <dbReference type="Proteomes" id="UP001596270"/>
    </source>
</evidence>
<feature type="transmembrane region" description="Helical" evidence="12">
    <location>
        <begin position="674"/>
        <end position="701"/>
    </location>
</feature>
<dbReference type="EMBL" id="JBHSRS010000012">
    <property type="protein sequence ID" value="MFC6280399.1"/>
    <property type="molecule type" value="Genomic_DNA"/>
</dbReference>
<dbReference type="Gene3D" id="3.40.50.1000">
    <property type="entry name" value="HAD superfamily/HAD-like"/>
    <property type="match status" value="1"/>
</dbReference>
<evidence type="ECO:0000256" key="2">
    <source>
        <dbReference type="ARBA" id="ARBA00006024"/>
    </source>
</evidence>
<feature type="domain" description="HMA" evidence="13">
    <location>
        <begin position="255"/>
        <end position="319"/>
    </location>
</feature>
<dbReference type="InterPro" id="IPR008250">
    <property type="entry name" value="ATPase_P-typ_transduc_dom_A_sf"/>
</dbReference>
<keyword evidence="6 12" id="KW-0067">ATP-binding</keyword>
<name>A0ABW1TS32_9BURK</name>
<dbReference type="SUPFAM" id="SSF56784">
    <property type="entry name" value="HAD-like"/>
    <property type="match status" value="1"/>
</dbReference>
<dbReference type="InterPro" id="IPR018303">
    <property type="entry name" value="ATPase_P-typ_P_site"/>
</dbReference>
<keyword evidence="8 12" id="KW-1133">Transmembrane helix</keyword>
<dbReference type="Pfam" id="PF00403">
    <property type="entry name" value="HMA"/>
    <property type="match status" value="5"/>
</dbReference>
<dbReference type="NCBIfam" id="TIGR01511">
    <property type="entry name" value="ATPase-IB1_Cu"/>
    <property type="match status" value="1"/>
</dbReference>
<dbReference type="SUPFAM" id="SSF55008">
    <property type="entry name" value="HMA, heavy metal-associated domain"/>
    <property type="match status" value="5"/>
</dbReference>
<evidence type="ECO:0000256" key="6">
    <source>
        <dbReference type="ARBA" id="ARBA00022840"/>
    </source>
</evidence>
<dbReference type="InterPro" id="IPR044492">
    <property type="entry name" value="P_typ_ATPase_HD_dom"/>
</dbReference>
<dbReference type="SFLD" id="SFLDF00027">
    <property type="entry name" value="p-type_atpase"/>
    <property type="match status" value="1"/>
</dbReference>
<dbReference type="Gene3D" id="2.70.150.10">
    <property type="entry name" value="Calcium-transporting ATPase, cytoplasmic transduction domain A"/>
    <property type="match status" value="1"/>
</dbReference>
<evidence type="ECO:0000256" key="12">
    <source>
        <dbReference type="RuleBase" id="RU362081"/>
    </source>
</evidence>
<dbReference type="Gene3D" id="3.40.1110.10">
    <property type="entry name" value="Calcium-transporting ATPase, cytoplasmic domain N"/>
    <property type="match status" value="1"/>
</dbReference>
<accession>A0ABW1TS32</accession>
<evidence type="ECO:0000256" key="3">
    <source>
        <dbReference type="ARBA" id="ARBA00022692"/>
    </source>
</evidence>
<dbReference type="SFLD" id="SFLDS00003">
    <property type="entry name" value="Haloacid_Dehalogenase"/>
    <property type="match status" value="1"/>
</dbReference>
<dbReference type="PROSITE" id="PS50846">
    <property type="entry name" value="HMA_2"/>
    <property type="match status" value="5"/>
</dbReference>
<dbReference type="InterPro" id="IPR006121">
    <property type="entry name" value="HMA_dom"/>
</dbReference>
<keyword evidence="4 12" id="KW-0479">Metal-binding</keyword>
<evidence type="ECO:0000256" key="1">
    <source>
        <dbReference type="ARBA" id="ARBA00004141"/>
    </source>
</evidence>
<evidence type="ECO:0000256" key="11">
    <source>
        <dbReference type="ARBA" id="ARBA00047308"/>
    </source>
</evidence>
<proteinExistence type="inferred from homology"/>
<keyword evidence="5 12" id="KW-0547">Nucleotide-binding</keyword>
<feature type="domain" description="HMA" evidence="13">
    <location>
        <begin position="30"/>
        <end position="94"/>
    </location>
</feature>
<evidence type="ECO:0000256" key="5">
    <source>
        <dbReference type="ARBA" id="ARBA00022741"/>
    </source>
</evidence>
<comment type="subcellular location">
    <subcellularLocation>
        <location evidence="12">Cell membrane</location>
    </subcellularLocation>
    <subcellularLocation>
        <location evidence="1">Membrane</location>
        <topology evidence="1">Multi-pass membrane protein</topology>
    </subcellularLocation>
</comment>
<sequence length="1032" mass="109579">MDSSSTKSCGTAACESLARQPLVGSGRPATDTAFYIEKMDCPSEERQIRQRLGQIAGVDALVFDLQQHRLTVTHRLDDVSPVTAALVELGLPPAGQEAVRTEAFHVPRMDCKNEVAQIRERLGQMAGVEDLRFDLAQRVLTIEHRLPDSVALVDALAALGMPAAPHQSVEVSVRSTFHVPKMDCRNEERQVRERLQGMAGIQDLEFDLPQRLLTVVHQLPDTAAVVQALTEIGMPPADAQLPTPTPGASAGAAMRTDTFRIEKMDCPTEEGMIRKRLGSLAGVDDLDFNLMQRKLTVRHTLPSTETIVSALKDIGLPPAEAVASGPGGAQRSVYRIENMDCPTEEGLIREKLQHMPGVQSLDFNLMQRKLTVSHTVPAADLESALHSIGMKAVPDAADAGVEESSKPSVSKRQWGLMAVAGVSAGVAEAIAFSTGNDSAWPVIVLALVSIATGGWPTYKKGWLALKSGVLNMNALMSIAVTGAILIGQWPEAAMVMFLFALAEVIEVLSLDRARNAIRGLLAMAPEQATVRQPDGNWLEVPAKTVAVGQLVRIRPGERIPLDGVLESGQSAVNQAPITGESIPVAKAAGDTVFAGTVNETGSFVYRVTAEATHSTLARIIKAVEEAQGSRAPTQRFVDEFAKVYTPAVFAVAFAVLLGPPLFLGGAWMDWIYKALVLLVIACPCALVISTPVTVVSGLAAAARRGILIKGGAYLEQGRQLRSLALDKTGTITQGKPVVTDVVRIGPDEGEALRLAASLAARSDHPVSGAVAAHWRDKSGEALAEVDDFESLTGRGVKGRVGGHWYYLGSHRLLQELRIGSAPAEAALKKLEGEGKTAIAIASQNEALAVIGVADTVRDSSREAIRELHALGVRTVMLTGDNQQTASVIARDVGIDDARGGLMPDDKLKAIDAELAEHGTVGMVGDGINDAPALAKSSIGFAMGAAGTDTAIETADVALMDDDLRKIPQFIRLSRKTGAILKQNIVLALGIKAVFVVLALTGTATLWMAVFADMGASLLVVFNGLRLLKIRTA</sequence>
<evidence type="ECO:0000256" key="7">
    <source>
        <dbReference type="ARBA" id="ARBA00022967"/>
    </source>
</evidence>
<feature type="domain" description="HMA" evidence="13">
    <location>
        <begin position="100"/>
        <end position="164"/>
    </location>
</feature>
<dbReference type="Proteomes" id="UP001596270">
    <property type="component" value="Unassembled WGS sequence"/>
</dbReference>
<feature type="domain" description="HMA" evidence="13">
    <location>
        <begin position="330"/>
        <end position="393"/>
    </location>
</feature>
<dbReference type="InterPro" id="IPR023298">
    <property type="entry name" value="ATPase_P-typ_TM_dom_sf"/>
</dbReference>
<feature type="transmembrane region" description="Helical" evidence="12">
    <location>
        <begin position="643"/>
        <end position="668"/>
    </location>
</feature>
<feature type="transmembrane region" description="Helical" evidence="12">
    <location>
        <begin position="1005"/>
        <end position="1027"/>
    </location>
</feature>
<dbReference type="InterPro" id="IPR036412">
    <property type="entry name" value="HAD-like_sf"/>
</dbReference>
<keyword evidence="9 12" id="KW-0472">Membrane</keyword>